<name>A0ACB5RA01_9CLOT</name>
<evidence type="ECO:0000313" key="1">
    <source>
        <dbReference type="EMBL" id="GKX65833.1"/>
    </source>
</evidence>
<comment type="caution">
    <text evidence="1">The sequence shown here is derived from an EMBL/GenBank/DDBJ whole genome shotgun (WGS) entry which is preliminary data.</text>
</comment>
<keyword evidence="2" id="KW-1185">Reference proteome</keyword>
<dbReference type="Proteomes" id="UP001058074">
    <property type="component" value="Unassembled WGS sequence"/>
</dbReference>
<organism evidence="1 2">
    <name type="scientific">Inconstantimicrobium mannanitabidum</name>
    <dbReference type="NCBI Taxonomy" id="1604901"/>
    <lineage>
        <taxon>Bacteria</taxon>
        <taxon>Bacillati</taxon>
        <taxon>Bacillota</taxon>
        <taxon>Clostridia</taxon>
        <taxon>Eubacteriales</taxon>
        <taxon>Clostridiaceae</taxon>
        <taxon>Inconstantimicrobium</taxon>
    </lineage>
</organism>
<gene>
    <name evidence="1" type="ORF">rsdtw13_10910</name>
</gene>
<sequence>MIFDYFYNDQVYKTAYVESKNKIGQQLKEYKKQELPILCDIQPIEEKAITYTWGNDIKSNFQMYCDELFMVDDVIIYNNKTYSIEKVIDWGDYKLYAIMSVDVVVLP</sequence>
<protein>
    <submittedName>
        <fullName evidence="1">Uncharacterized protein</fullName>
    </submittedName>
</protein>
<proteinExistence type="predicted"/>
<accession>A0ACB5RA01</accession>
<reference evidence="1" key="1">
    <citation type="journal article" date="2025" name="Int. J. Syst. Evol. Microbiol.">
        <title>Inconstantimicrobium mannanitabidum sp. nov., a novel member of the family Clostridiaceae isolated from anoxic soil under the treatment of reductive soil disinfestation.</title>
        <authorList>
            <person name="Ueki A."/>
            <person name="Tonouchi A."/>
            <person name="Honma S."/>
            <person name="Kaku N."/>
            <person name="Ueki K."/>
        </authorList>
    </citation>
    <scope>NUCLEOTIDE SEQUENCE</scope>
    <source>
        <strain evidence="1">TW13</strain>
    </source>
</reference>
<evidence type="ECO:0000313" key="2">
    <source>
        <dbReference type="Proteomes" id="UP001058074"/>
    </source>
</evidence>
<dbReference type="EMBL" id="BROD01000001">
    <property type="protein sequence ID" value="GKX65833.1"/>
    <property type="molecule type" value="Genomic_DNA"/>
</dbReference>